<dbReference type="Pfam" id="PF09797">
    <property type="entry name" value="NatB_MDM20"/>
    <property type="match status" value="1"/>
</dbReference>
<evidence type="ECO:0000313" key="4">
    <source>
        <dbReference type="WBParaSite" id="jg14473"/>
    </source>
</evidence>
<organism evidence="3 4">
    <name type="scientific">Ditylenchus dipsaci</name>
    <dbReference type="NCBI Taxonomy" id="166011"/>
    <lineage>
        <taxon>Eukaryota</taxon>
        <taxon>Metazoa</taxon>
        <taxon>Ecdysozoa</taxon>
        <taxon>Nematoda</taxon>
        <taxon>Chromadorea</taxon>
        <taxon>Rhabditida</taxon>
        <taxon>Tylenchina</taxon>
        <taxon>Tylenchomorpha</taxon>
        <taxon>Sphaerularioidea</taxon>
        <taxon>Anguinidae</taxon>
        <taxon>Anguininae</taxon>
        <taxon>Ditylenchus</taxon>
    </lineage>
</organism>
<dbReference type="PANTHER" id="PTHR22767">
    <property type="entry name" value="N-TERMINAL ACETYLTRANSFERASE-RELATED"/>
    <property type="match status" value="1"/>
</dbReference>
<dbReference type="GO" id="GO:0031416">
    <property type="term" value="C:NatB complex"/>
    <property type="evidence" value="ECO:0007669"/>
    <property type="project" value="TreeGrafter"/>
</dbReference>
<evidence type="ECO:0000256" key="2">
    <source>
        <dbReference type="ARBA" id="ARBA00022803"/>
    </source>
</evidence>
<keyword evidence="2" id="KW-0802">TPR repeat</keyword>
<dbReference type="WBParaSite" id="jg14473">
    <property type="protein sequence ID" value="jg14473"/>
    <property type="gene ID" value="jg14473"/>
</dbReference>
<proteinExistence type="inferred from homology"/>
<accession>A0A915CZZ8</accession>
<dbReference type="PANTHER" id="PTHR22767:SF3">
    <property type="entry name" value="N-ALPHA-ACETYLTRANSFERASE 25, NATB AUXILIARY SUBUNIT"/>
    <property type="match status" value="1"/>
</dbReference>
<dbReference type="AlphaFoldDB" id="A0A915CZZ8"/>
<evidence type="ECO:0000256" key="1">
    <source>
        <dbReference type="ARBA" id="ARBA00006298"/>
    </source>
</evidence>
<dbReference type="Proteomes" id="UP000887574">
    <property type="component" value="Unplaced"/>
</dbReference>
<reference evidence="4" key="1">
    <citation type="submission" date="2022-11" db="UniProtKB">
        <authorList>
            <consortium name="WormBaseParasite"/>
        </authorList>
    </citation>
    <scope>IDENTIFICATION</scope>
</reference>
<protein>
    <submittedName>
        <fullName evidence="4">Uncharacterized protein</fullName>
    </submittedName>
</protein>
<comment type="similarity">
    <text evidence="1">Belongs to the MDM20/NAA25 family.</text>
</comment>
<name>A0A915CZZ8_9BILA</name>
<sequence length="685" mass="78422">MKYRLNKLYQQDNQHKVVVARSIAMLETEYNDWTIWKCLFDSAFKLLETEQAEDNKSLMTLYLSIFQQYPNNFCRMIERLSEICLRATQSTGQNGQQSQRGPLLARLELIDRLLKYKPLEKTELQNHKLGLPLDSLKQLASCSYTKTYCFADLKCYLHLLSGQEIQLLVEYVQEIYGDKYSAGSANETAALCSGGFSVQQLFGKLPADASKGQEASAYAQLIANYTWFCHQQHFPTLSNQLLKSIILLEYVLAKYTNCDATVPLLLCRFYSLLGGSKRVAELVKHLDIKYIQRDSMGYLQCLLDDKYGKFKSAILRYTSLGVLYDQSEREVSECIVNAYKNGHFSQIPKLCEFVRKCSHSMYCAATDVMNRSLSSCFAIDSLDVIAEMLLGENDGQIEWEKVSDNRDFGMLASLTAIHSEADLKDVREDSFNELISSLKLEHYLCRAIGVFSHKQVTKEKFTSVLQEFTSHLEYCQKTYEEPIKTANRLEYFSNTKIRDLLNNGYFKLPLLVLNIGQILLNKKLEYENGSGNQQNGGSLHLITNALPELEKLKTILKSFMPQLPDSIQGLQIPGYLAKCAKSLHYIVLSLLGFKLIENMSVSFGWVKCSTKTRRRKPRVWYLNNFLRDLGYGDLQSGLEEYRAREHLSSAEKTMENSLKCSYSESITEMLNSISRTKNKWLDSPE</sequence>
<dbReference type="InterPro" id="IPR019183">
    <property type="entry name" value="NAA25_NatB_aux_su"/>
</dbReference>
<evidence type="ECO:0000313" key="3">
    <source>
        <dbReference type="Proteomes" id="UP000887574"/>
    </source>
</evidence>
<keyword evidence="3" id="KW-1185">Reference proteome</keyword>